<dbReference type="PANTHER" id="PTHR33164">
    <property type="entry name" value="TRANSCRIPTIONAL REGULATOR, MARR FAMILY"/>
    <property type="match status" value="1"/>
</dbReference>
<name>A0AA41XHA3_9MICO</name>
<organism evidence="2 3">
    <name type="scientific">Herbiconiux oxytropis</name>
    <dbReference type="NCBI Taxonomy" id="2970915"/>
    <lineage>
        <taxon>Bacteria</taxon>
        <taxon>Bacillati</taxon>
        <taxon>Actinomycetota</taxon>
        <taxon>Actinomycetes</taxon>
        <taxon>Micrococcales</taxon>
        <taxon>Microbacteriaceae</taxon>
        <taxon>Herbiconiux</taxon>
    </lineage>
</organism>
<dbReference type="SMART" id="SM00347">
    <property type="entry name" value="HTH_MARR"/>
    <property type="match status" value="1"/>
</dbReference>
<dbReference type="GO" id="GO:0006950">
    <property type="term" value="P:response to stress"/>
    <property type="evidence" value="ECO:0007669"/>
    <property type="project" value="TreeGrafter"/>
</dbReference>
<protein>
    <submittedName>
        <fullName evidence="2">MarR family transcriptional regulator</fullName>
    </submittedName>
</protein>
<proteinExistence type="predicted"/>
<dbReference type="PRINTS" id="PR00598">
    <property type="entry name" value="HTHMARR"/>
</dbReference>
<dbReference type="RefSeq" id="WP_259527547.1">
    <property type="nucleotide sequence ID" value="NZ_JANLCK010000004.1"/>
</dbReference>
<dbReference type="Proteomes" id="UP001165587">
    <property type="component" value="Unassembled WGS sequence"/>
</dbReference>
<evidence type="ECO:0000259" key="1">
    <source>
        <dbReference type="PROSITE" id="PS50995"/>
    </source>
</evidence>
<evidence type="ECO:0000313" key="2">
    <source>
        <dbReference type="EMBL" id="MCS5726224.1"/>
    </source>
</evidence>
<feature type="domain" description="HTH marR-type" evidence="1">
    <location>
        <begin position="1"/>
        <end position="148"/>
    </location>
</feature>
<dbReference type="GO" id="GO:0003700">
    <property type="term" value="F:DNA-binding transcription factor activity"/>
    <property type="evidence" value="ECO:0007669"/>
    <property type="project" value="InterPro"/>
</dbReference>
<keyword evidence="3" id="KW-1185">Reference proteome</keyword>
<dbReference type="InterPro" id="IPR039422">
    <property type="entry name" value="MarR/SlyA-like"/>
</dbReference>
<reference evidence="2" key="1">
    <citation type="submission" date="2022-08" db="EMBL/GenBank/DDBJ databases">
        <authorList>
            <person name="Deng Y."/>
            <person name="Han X.-F."/>
            <person name="Zhang Y.-Q."/>
        </authorList>
    </citation>
    <scope>NUCLEOTIDE SEQUENCE</scope>
    <source>
        <strain evidence="2">CPCC 203407</strain>
    </source>
</reference>
<dbReference type="InterPro" id="IPR036388">
    <property type="entry name" value="WH-like_DNA-bd_sf"/>
</dbReference>
<comment type="caution">
    <text evidence="2">The sequence shown here is derived from an EMBL/GenBank/DDBJ whole genome shotgun (WGS) entry which is preliminary data.</text>
</comment>
<dbReference type="SUPFAM" id="SSF46785">
    <property type="entry name" value="Winged helix' DNA-binding domain"/>
    <property type="match status" value="1"/>
</dbReference>
<evidence type="ECO:0000313" key="3">
    <source>
        <dbReference type="Proteomes" id="UP001165587"/>
    </source>
</evidence>
<dbReference type="AlphaFoldDB" id="A0AA41XHA3"/>
<dbReference type="InterPro" id="IPR000835">
    <property type="entry name" value="HTH_MarR-typ"/>
</dbReference>
<dbReference type="Pfam" id="PF12802">
    <property type="entry name" value="MarR_2"/>
    <property type="match status" value="1"/>
</dbReference>
<dbReference type="EMBL" id="JANLCK010000004">
    <property type="protein sequence ID" value="MCS5726224.1"/>
    <property type="molecule type" value="Genomic_DNA"/>
</dbReference>
<dbReference type="PANTHER" id="PTHR33164:SF43">
    <property type="entry name" value="HTH-TYPE TRANSCRIPTIONAL REPRESSOR YETL"/>
    <property type="match status" value="1"/>
</dbReference>
<accession>A0AA41XHA3</accession>
<dbReference type="Gene3D" id="1.10.10.10">
    <property type="entry name" value="Winged helix-like DNA-binding domain superfamily/Winged helix DNA-binding domain"/>
    <property type="match status" value="1"/>
</dbReference>
<dbReference type="InterPro" id="IPR036390">
    <property type="entry name" value="WH_DNA-bd_sf"/>
</dbReference>
<dbReference type="PROSITE" id="PS50995">
    <property type="entry name" value="HTH_MARR_2"/>
    <property type="match status" value="1"/>
</dbReference>
<gene>
    <name evidence="2" type="ORF">N1028_09995</name>
</gene>
<sequence>MNDSAVSLDARQFSVWADFVLAHTRVMRLIEHSIRKEAGLTWAQYDVLYNLNAEPGSALSIGDLTRTLLYSSGSASKLVAAMQRGGLIEREQSTDDRRVILVRPTAEGSQAFERATAEVLRVVREEFAAHLSDEELPVVAAFLRRLREQDPKLRRPPYDLPVALDA</sequence>